<dbReference type="Pfam" id="PF00248">
    <property type="entry name" value="Aldo_ket_red"/>
    <property type="match status" value="1"/>
</dbReference>
<name>A0A9W6F079_9CHLO</name>
<dbReference type="PANTHER" id="PTHR43147:SF2">
    <property type="entry name" value="NADP-DEPENDENT OXIDOREDUCTASE DOMAIN-CONTAINING PROTEIN"/>
    <property type="match status" value="1"/>
</dbReference>
<dbReference type="AlphaFoldDB" id="A0A9W6F079"/>
<sequence>MCARPRDILCSKTTLNRSCCLLGGLNVPCPLRTSYVSQSPHCIRAARCAAAAREVHESQAAARTPSIDANASSIGRRTLGRGGPDVPLLCFGCMLFGESTSYPEAERLLSICMEAGVNFFDTAEMYPVPQRAETAGASEEYLGRWLRSSGVRREDVLVASKVAGPSGQMTWLRGGPHKVDADNIRQALDGTLRRLGTDYVDLYQIHWPDRYVPMFGDSEYDPSYAYDSTVPLEEQLEALGRAVREGKVRFVGLSNETPWGLCKALAAASLDPSLPRVVSLQNAYSLTCRTFDSDGLAEVCHLEGVGLMSYSPLAMGLLTGKYLAPDGGPPAARLNRYRGRYAEAESRYGPKPNVREAVAAYAALASRAGMSPTQLALRYVLSRPLVGCAVVGASSEAQLRELLAAAAVPGGGAGGGKGGEGEWLPVEVLEEIDRIHARFPNPTP</sequence>
<feature type="domain" description="NADP-dependent oxidoreductase" evidence="1">
    <location>
        <begin position="89"/>
        <end position="407"/>
    </location>
</feature>
<comment type="caution">
    <text evidence="2">The sequence shown here is derived from an EMBL/GenBank/DDBJ whole genome shotgun (WGS) entry which is preliminary data.</text>
</comment>
<dbReference type="InterPro" id="IPR036812">
    <property type="entry name" value="NAD(P)_OxRdtase_dom_sf"/>
</dbReference>
<evidence type="ECO:0000259" key="1">
    <source>
        <dbReference type="Pfam" id="PF00248"/>
    </source>
</evidence>
<evidence type="ECO:0000313" key="2">
    <source>
        <dbReference type="EMBL" id="GLC51060.1"/>
    </source>
</evidence>
<dbReference type="CDD" id="cd19094">
    <property type="entry name" value="AKR_Tas-like"/>
    <property type="match status" value="1"/>
</dbReference>
<dbReference type="InterPro" id="IPR023210">
    <property type="entry name" value="NADP_OxRdtase_dom"/>
</dbReference>
<dbReference type="EMBL" id="BRXU01000004">
    <property type="protein sequence ID" value="GLC51060.1"/>
    <property type="molecule type" value="Genomic_DNA"/>
</dbReference>
<proteinExistence type="predicted"/>
<reference evidence="2 3" key="1">
    <citation type="journal article" date="2023" name="Commun. Biol.">
        <title>Reorganization of the ancestral sex-determining regions during the evolution of trioecy in Pleodorina starrii.</title>
        <authorList>
            <person name="Takahashi K."/>
            <person name="Suzuki S."/>
            <person name="Kawai-Toyooka H."/>
            <person name="Yamamoto K."/>
            <person name="Hamaji T."/>
            <person name="Ootsuki R."/>
            <person name="Yamaguchi H."/>
            <person name="Kawachi M."/>
            <person name="Higashiyama T."/>
            <person name="Nozaki H."/>
        </authorList>
    </citation>
    <scope>NUCLEOTIDE SEQUENCE [LARGE SCALE GENOMIC DNA]</scope>
    <source>
        <strain evidence="2 3">NIES-4479</strain>
    </source>
</reference>
<gene>
    <name evidence="2" type="primary">PLEST009855</name>
    <name evidence="2" type="ORF">PLESTB_000461600</name>
</gene>
<protein>
    <recommendedName>
        <fullName evidence="1">NADP-dependent oxidoreductase domain-containing protein</fullName>
    </recommendedName>
</protein>
<dbReference type="Proteomes" id="UP001165080">
    <property type="component" value="Unassembled WGS sequence"/>
</dbReference>
<keyword evidence="3" id="KW-1185">Reference proteome</keyword>
<dbReference type="SUPFAM" id="SSF51430">
    <property type="entry name" value="NAD(P)-linked oxidoreductase"/>
    <property type="match status" value="1"/>
</dbReference>
<organism evidence="2 3">
    <name type="scientific">Pleodorina starrii</name>
    <dbReference type="NCBI Taxonomy" id="330485"/>
    <lineage>
        <taxon>Eukaryota</taxon>
        <taxon>Viridiplantae</taxon>
        <taxon>Chlorophyta</taxon>
        <taxon>core chlorophytes</taxon>
        <taxon>Chlorophyceae</taxon>
        <taxon>CS clade</taxon>
        <taxon>Chlamydomonadales</taxon>
        <taxon>Volvocaceae</taxon>
        <taxon>Pleodorina</taxon>
    </lineage>
</organism>
<dbReference type="Gene3D" id="3.20.20.100">
    <property type="entry name" value="NADP-dependent oxidoreductase domain"/>
    <property type="match status" value="1"/>
</dbReference>
<dbReference type="PANTHER" id="PTHR43147">
    <property type="entry name" value="PROTEIN TAS"/>
    <property type="match status" value="1"/>
</dbReference>
<dbReference type="OrthoDB" id="2310150at2759"/>
<accession>A0A9W6F079</accession>
<evidence type="ECO:0000313" key="3">
    <source>
        <dbReference type="Proteomes" id="UP001165080"/>
    </source>
</evidence>